<comment type="caution">
    <text evidence="15">The sequence shown here is derived from an EMBL/GenBank/DDBJ whole genome shotgun (WGS) entry which is preliminary data.</text>
</comment>
<keyword evidence="6 11" id="KW-0560">Oxidoreductase</keyword>
<dbReference type="InterPro" id="IPR013786">
    <property type="entry name" value="AcylCoA_DH/ox_N"/>
</dbReference>
<dbReference type="FunFam" id="1.20.140.10:FF:000001">
    <property type="entry name" value="Acyl-CoA dehydrogenase"/>
    <property type="match status" value="1"/>
</dbReference>
<evidence type="ECO:0000313" key="15">
    <source>
        <dbReference type="EMBL" id="NEW35434.1"/>
    </source>
</evidence>
<accession>A0A6P1CVG7</accession>
<evidence type="ECO:0000256" key="4">
    <source>
        <dbReference type="ARBA" id="ARBA00022630"/>
    </source>
</evidence>
<dbReference type="Pfam" id="PF00441">
    <property type="entry name" value="Acyl-CoA_dh_1"/>
    <property type="match status" value="1"/>
</dbReference>
<keyword evidence="5 11" id="KW-0274">FAD</keyword>
<evidence type="ECO:0000259" key="13">
    <source>
        <dbReference type="Pfam" id="PF02770"/>
    </source>
</evidence>
<evidence type="ECO:0000256" key="9">
    <source>
        <dbReference type="ARBA" id="ARBA00042660"/>
    </source>
</evidence>
<dbReference type="GO" id="GO:0033539">
    <property type="term" value="P:fatty acid beta-oxidation using acyl-CoA dehydrogenase"/>
    <property type="evidence" value="ECO:0007669"/>
    <property type="project" value="TreeGrafter"/>
</dbReference>
<reference evidence="15 16" key="1">
    <citation type="submission" date="2020-01" db="EMBL/GenBank/DDBJ databases">
        <title>Genetics and antimicrobial susceptibilities of Nocardia species isolated from the soil; a comparison with species isolated from humans.</title>
        <authorList>
            <person name="Carrasco G."/>
            <person name="Monzon S."/>
            <person name="Sansegundo M."/>
            <person name="Garcia E."/>
            <person name="Garrido N."/>
            <person name="Medina M.J."/>
            <person name="Villalon P."/>
            <person name="Ramirez-Arocha A.C."/>
            <person name="Jimenez P."/>
            <person name="Cuesta I."/>
            <person name="Valdezate S."/>
        </authorList>
    </citation>
    <scope>NUCLEOTIDE SEQUENCE [LARGE SCALE GENOMIC DNA]</scope>
    <source>
        <strain evidence="15 16">CNM20110626</strain>
    </source>
</reference>
<dbReference type="InterPro" id="IPR009075">
    <property type="entry name" value="AcylCo_DH/oxidase_C"/>
</dbReference>
<dbReference type="Gene3D" id="2.40.110.10">
    <property type="entry name" value="Butyryl-CoA Dehydrogenase, subunit A, domain 2"/>
    <property type="match status" value="1"/>
</dbReference>
<organism evidence="15 16">
    <name type="scientific">Nocardia cyriacigeorgica</name>
    <dbReference type="NCBI Taxonomy" id="135487"/>
    <lineage>
        <taxon>Bacteria</taxon>
        <taxon>Bacillati</taxon>
        <taxon>Actinomycetota</taxon>
        <taxon>Actinomycetes</taxon>
        <taxon>Mycobacteriales</taxon>
        <taxon>Nocardiaceae</taxon>
        <taxon>Nocardia</taxon>
    </lineage>
</organism>
<comment type="cofactor">
    <cofactor evidence="1 11">
        <name>FAD</name>
        <dbReference type="ChEBI" id="CHEBI:57692"/>
    </cofactor>
</comment>
<comment type="function">
    <text evidence="7">Catalyzes the dehydrogenation at the alpha-beta position of ACP-bound acyl chains. This results in the introduction of a double bond in the lipidic chain, which is further transferred to the epsilon-amino group of lysine residue in the mycobactin core by MbtK.</text>
</comment>
<dbReference type="SUPFAM" id="SSF56645">
    <property type="entry name" value="Acyl-CoA dehydrogenase NM domain-like"/>
    <property type="match status" value="1"/>
</dbReference>
<dbReference type="InterPro" id="IPR037069">
    <property type="entry name" value="AcylCoA_DH/ox_N_sf"/>
</dbReference>
<proteinExistence type="inferred from homology"/>
<dbReference type="GO" id="GO:0003995">
    <property type="term" value="F:acyl-CoA dehydrogenase activity"/>
    <property type="evidence" value="ECO:0007669"/>
    <property type="project" value="InterPro"/>
</dbReference>
<evidence type="ECO:0000259" key="12">
    <source>
        <dbReference type="Pfam" id="PF00441"/>
    </source>
</evidence>
<dbReference type="SUPFAM" id="SSF47203">
    <property type="entry name" value="Acyl-CoA dehydrogenase C-terminal domain-like"/>
    <property type="match status" value="1"/>
</dbReference>
<evidence type="ECO:0000256" key="7">
    <source>
        <dbReference type="ARBA" id="ARBA00037085"/>
    </source>
</evidence>
<dbReference type="InterPro" id="IPR009100">
    <property type="entry name" value="AcylCoA_DH/oxidase_NM_dom_sf"/>
</dbReference>
<dbReference type="InterPro" id="IPR006091">
    <property type="entry name" value="Acyl-CoA_Oxase/DH_mid-dom"/>
</dbReference>
<comment type="similarity">
    <text evidence="3 11">Belongs to the acyl-CoA dehydrogenase family.</text>
</comment>
<dbReference type="Pfam" id="PF02770">
    <property type="entry name" value="Acyl-CoA_dh_M"/>
    <property type="match status" value="1"/>
</dbReference>
<evidence type="ECO:0000256" key="5">
    <source>
        <dbReference type="ARBA" id="ARBA00022827"/>
    </source>
</evidence>
<dbReference type="Proteomes" id="UP000471166">
    <property type="component" value="Unassembled WGS sequence"/>
</dbReference>
<evidence type="ECO:0000256" key="6">
    <source>
        <dbReference type="ARBA" id="ARBA00023002"/>
    </source>
</evidence>
<comment type="catalytic activity">
    <reaction evidence="10">
        <text>a 2,3-saturated acyl-CoA + A = a 2,3-dehydroacyl-CoA + AH2</text>
        <dbReference type="Rhea" id="RHEA:48608"/>
        <dbReference type="ChEBI" id="CHEBI:13193"/>
        <dbReference type="ChEBI" id="CHEBI:17499"/>
        <dbReference type="ChEBI" id="CHEBI:60015"/>
        <dbReference type="ChEBI" id="CHEBI:65111"/>
    </reaction>
</comment>
<dbReference type="Gene3D" id="1.20.140.10">
    <property type="entry name" value="Butyryl-CoA Dehydrogenase, subunit A, domain 3"/>
    <property type="match status" value="1"/>
</dbReference>
<dbReference type="PANTHER" id="PTHR48083:SF20">
    <property type="entry name" value="LONG-CHAIN SPECIFIC ACYL-COA DEHYDROGENASE, MITOCHONDRIAL"/>
    <property type="match status" value="1"/>
</dbReference>
<evidence type="ECO:0000256" key="10">
    <source>
        <dbReference type="ARBA" id="ARBA00052546"/>
    </source>
</evidence>
<dbReference type="EMBL" id="JAAGVB010000045">
    <property type="protein sequence ID" value="NEW35434.1"/>
    <property type="molecule type" value="Genomic_DNA"/>
</dbReference>
<dbReference type="Gene3D" id="1.10.540.10">
    <property type="entry name" value="Acyl-CoA dehydrogenase/oxidase, N-terminal domain"/>
    <property type="match status" value="1"/>
</dbReference>
<comment type="pathway">
    <text evidence="2">Siderophore biosynthesis; mycobactin biosynthesis.</text>
</comment>
<dbReference type="RefSeq" id="WP_163846680.1">
    <property type="nucleotide sequence ID" value="NZ_JAAGVB010000045.1"/>
</dbReference>
<dbReference type="PROSITE" id="PS00072">
    <property type="entry name" value="ACYL_COA_DH_1"/>
    <property type="match status" value="1"/>
</dbReference>
<gene>
    <name evidence="15" type="ORF">GV791_23105</name>
</gene>
<feature type="domain" description="Acyl-CoA dehydrogenase/oxidase C-terminal" evidence="12">
    <location>
        <begin position="238"/>
        <end position="386"/>
    </location>
</feature>
<feature type="domain" description="Acyl-CoA dehydrogenase/oxidase N-terminal" evidence="14">
    <location>
        <begin position="15"/>
        <end position="125"/>
    </location>
</feature>
<dbReference type="FunFam" id="2.40.110.10:FF:000002">
    <property type="entry name" value="Acyl-CoA dehydrogenase fadE12"/>
    <property type="match status" value="1"/>
</dbReference>
<protein>
    <recommendedName>
        <fullName evidence="8">Acyl-[acyl-carrier-protein] dehydrogenase MbtN</fullName>
    </recommendedName>
    <alternativeName>
        <fullName evidence="9">Mycobactin synthase protein N</fullName>
    </alternativeName>
</protein>
<dbReference type="PANTHER" id="PTHR48083">
    <property type="entry name" value="MEDIUM-CHAIN SPECIFIC ACYL-COA DEHYDROGENASE, MITOCHONDRIAL-RELATED"/>
    <property type="match status" value="1"/>
</dbReference>
<feature type="domain" description="Acyl-CoA oxidase/dehydrogenase middle" evidence="13">
    <location>
        <begin position="129"/>
        <end position="224"/>
    </location>
</feature>
<keyword evidence="4 11" id="KW-0285">Flavoprotein</keyword>
<evidence type="ECO:0000256" key="1">
    <source>
        <dbReference type="ARBA" id="ARBA00001974"/>
    </source>
</evidence>
<dbReference type="InterPro" id="IPR046373">
    <property type="entry name" value="Acyl-CoA_Oxase/DH_mid-dom_sf"/>
</dbReference>
<dbReference type="InterPro" id="IPR006089">
    <property type="entry name" value="Acyl-CoA_DH_CS"/>
</dbReference>
<dbReference type="GO" id="GO:0050660">
    <property type="term" value="F:flavin adenine dinucleotide binding"/>
    <property type="evidence" value="ECO:0007669"/>
    <property type="project" value="InterPro"/>
</dbReference>
<evidence type="ECO:0000256" key="8">
    <source>
        <dbReference type="ARBA" id="ARBA00040394"/>
    </source>
</evidence>
<dbReference type="GO" id="GO:0005737">
    <property type="term" value="C:cytoplasm"/>
    <property type="evidence" value="ECO:0007669"/>
    <property type="project" value="TreeGrafter"/>
</dbReference>
<dbReference type="Pfam" id="PF02771">
    <property type="entry name" value="Acyl-CoA_dh_N"/>
    <property type="match status" value="1"/>
</dbReference>
<evidence type="ECO:0000313" key="16">
    <source>
        <dbReference type="Proteomes" id="UP000471166"/>
    </source>
</evidence>
<dbReference type="InterPro" id="IPR050741">
    <property type="entry name" value="Acyl-CoA_dehydrogenase"/>
</dbReference>
<evidence type="ECO:0000259" key="14">
    <source>
        <dbReference type="Pfam" id="PF02771"/>
    </source>
</evidence>
<dbReference type="AlphaFoldDB" id="A0A6P1CVG7"/>
<evidence type="ECO:0000256" key="2">
    <source>
        <dbReference type="ARBA" id="ARBA00005102"/>
    </source>
</evidence>
<evidence type="ECO:0000256" key="3">
    <source>
        <dbReference type="ARBA" id="ARBA00009347"/>
    </source>
</evidence>
<sequence length="386" mass="41833">MSLTSTSPPEWAADAEAAALRDTARAFFAAEAVPNRRRWAEQRCIDREFWLRARELGLLCIAVPAEYGGGGGTFGQEMVVLEEQGRIDEPGFGNHVHSGIVAPYLVAYGTEEQKRRWLPSMSTGEVIAAIAMTEPSGGSDLASMRTRAVREGDDYVINGAKTFITNGGSADLVVVAAKTDPSAGAHGVSLLLVDTADCPGFRRGRVLDKLGQHSGDTAELFFDDARVPAANLLGGVEGQGFIQLMNQLPQERLLLAVGAVVATECAVELALAYTKEREAFGKPLFSKQHIKFELAECATLARVARVFVDDCVVRHNAGTLDVATASMAKYWATDVQCQVVDRCLQLFGGYGYMREYPIAEMFTNARAQRIYGGTNEIMKEIIARSL</sequence>
<dbReference type="InterPro" id="IPR036250">
    <property type="entry name" value="AcylCo_DH-like_C"/>
</dbReference>
<evidence type="ECO:0000256" key="11">
    <source>
        <dbReference type="RuleBase" id="RU362125"/>
    </source>
</evidence>
<name>A0A6P1CVG7_9NOCA</name>